<dbReference type="SUPFAM" id="SSF57667">
    <property type="entry name" value="beta-beta-alpha zinc fingers"/>
    <property type="match status" value="2"/>
</dbReference>
<comment type="similarity">
    <text evidence="2">Belongs to the krueppel C2H2-type zinc-finger protein family.</text>
</comment>
<proteinExistence type="inferred from homology"/>
<dbReference type="Pfam" id="PF00096">
    <property type="entry name" value="zf-C2H2"/>
    <property type="match status" value="3"/>
</dbReference>
<dbReference type="GO" id="GO:0003677">
    <property type="term" value="F:DNA binding"/>
    <property type="evidence" value="ECO:0007669"/>
    <property type="project" value="UniProtKB-KW"/>
</dbReference>
<dbReference type="InterPro" id="IPR013087">
    <property type="entry name" value="Znf_C2H2_type"/>
</dbReference>
<dbReference type="EMBL" id="CAXKWB010017269">
    <property type="protein sequence ID" value="CAL4118424.1"/>
    <property type="molecule type" value="Genomic_DNA"/>
</dbReference>
<dbReference type="AlphaFoldDB" id="A0AAV2R795"/>
<evidence type="ECO:0000256" key="3">
    <source>
        <dbReference type="ARBA" id="ARBA00022723"/>
    </source>
</evidence>
<dbReference type="GO" id="GO:0008270">
    <property type="term" value="F:zinc ion binding"/>
    <property type="evidence" value="ECO:0007669"/>
    <property type="project" value="UniProtKB-KW"/>
</dbReference>
<evidence type="ECO:0000256" key="6">
    <source>
        <dbReference type="ARBA" id="ARBA00022833"/>
    </source>
</evidence>
<dbReference type="PROSITE" id="PS50157">
    <property type="entry name" value="ZINC_FINGER_C2H2_2"/>
    <property type="match status" value="3"/>
</dbReference>
<keyword evidence="6" id="KW-0862">Zinc</keyword>
<gene>
    <name evidence="15" type="ORF">MNOR_LOCUS21442</name>
</gene>
<dbReference type="InterPro" id="IPR036236">
    <property type="entry name" value="Znf_C2H2_sf"/>
</dbReference>
<dbReference type="GO" id="GO:0005634">
    <property type="term" value="C:nucleus"/>
    <property type="evidence" value="ECO:0007669"/>
    <property type="project" value="UniProtKB-SubCell"/>
</dbReference>
<sequence length="421" mass="46366">MGELGQGDTQLHLRWHSHATTFTAMLSELHNGRTYTDVALVCDGGIVRAHRAVLSLCSPYLASILGTSGDVDAALVLAEVPVQDVLYLVSFIYCGQVDVPQHHIASFLNTAKQLHVLGLEGGDTMVDSPHKSDSSSVSGSESGDETNNDPTTPIVNGTNNNGENEDEEEDDEEEEEDVDMTGQIGNIGIKQEVDLKDEPENMENNAALAEVTTDGRIDLNFYLQQAIQSASMPCPLCKKEFKSQSGLRDHIRLHTGERPFECEFCQMSFARASHLKRHRRMHTGEKPFECRICGKDFSRGDKLKDHLRRHEAEDKLRTIRTQMYSNEESPADGENPVTPLPAVTATPQILTQKSNNTPDQNVGPQVKRPRGRPPKNSVYTSQHQMKAQSGGGGGQHPGQQNYMPQIMGVTSIGECILRPIN</sequence>
<evidence type="ECO:0000256" key="9">
    <source>
        <dbReference type="ARBA" id="ARBA00023163"/>
    </source>
</evidence>
<evidence type="ECO:0000256" key="1">
    <source>
        <dbReference type="ARBA" id="ARBA00004123"/>
    </source>
</evidence>
<dbReference type="CDD" id="cd18315">
    <property type="entry name" value="BTB_POZ_BAB-like"/>
    <property type="match status" value="1"/>
</dbReference>
<name>A0AAV2R795_MEGNR</name>
<comment type="subcellular location">
    <subcellularLocation>
        <location evidence="1">Nucleus</location>
    </subcellularLocation>
</comment>
<evidence type="ECO:0000256" key="10">
    <source>
        <dbReference type="ARBA" id="ARBA00023242"/>
    </source>
</evidence>
<feature type="region of interest" description="Disordered" evidence="12">
    <location>
        <begin position="122"/>
        <end position="186"/>
    </location>
</feature>
<organism evidence="15 16">
    <name type="scientific">Meganyctiphanes norvegica</name>
    <name type="common">Northern krill</name>
    <name type="synonym">Thysanopoda norvegica</name>
    <dbReference type="NCBI Taxonomy" id="48144"/>
    <lineage>
        <taxon>Eukaryota</taxon>
        <taxon>Metazoa</taxon>
        <taxon>Ecdysozoa</taxon>
        <taxon>Arthropoda</taxon>
        <taxon>Crustacea</taxon>
        <taxon>Multicrustacea</taxon>
        <taxon>Malacostraca</taxon>
        <taxon>Eumalacostraca</taxon>
        <taxon>Eucarida</taxon>
        <taxon>Euphausiacea</taxon>
        <taxon>Euphausiidae</taxon>
        <taxon>Meganyctiphanes</taxon>
    </lineage>
</organism>
<evidence type="ECO:0000313" key="16">
    <source>
        <dbReference type="Proteomes" id="UP001497623"/>
    </source>
</evidence>
<keyword evidence="10" id="KW-0539">Nucleus</keyword>
<evidence type="ECO:0000256" key="11">
    <source>
        <dbReference type="PROSITE-ProRule" id="PRU00042"/>
    </source>
</evidence>
<evidence type="ECO:0000259" key="14">
    <source>
        <dbReference type="PROSITE" id="PS50157"/>
    </source>
</evidence>
<evidence type="ECO:0000313" key="15">
    <source>
        <dbReference type="EMBL" id="CAL4118424.1"/>
    </source>
</evidence>
<feature type="compositionally biased region" description="Polar residues" evidence="12">
    <location>
        <begin position="377"/>
        <end position="387"/>
    </location>
</feature>
<dbReference type="Gene3D" id="3.30.710.10">
    <property type="entry name" value="Potassium Channel Kv1.1, Chain A"/>
    <property type="match status" value="1"/>
</dbReference>
<dbReference type="Pfam" id="PF00651">
    <property type="entry name" value="BTB"/>
    <property type="match status" value="1"/>
</dbReference>
<feature type="domain" description="C2H2-type" evidence="14">
    <location>
        <begin position="260"/>
        <end position="287"/>
    </location>
</feature>
<protein>
    <submittedName>
        <fullName evidence="15">Uncharacterized protein</fullName>
    </submittedName>
</protein>
<evidence type="ECO:0000256" key="4">
    <source>
        <dbReference type="ARBA" id="ARBA00022737"/>
    </source>
</evidence>
<keyword evidence="5 11" id="KW-0863">Zinc-finger</keyword>
<feature type="non-terminal residue" evidence="15">
    <location>
        <position position="421"/>
    </location>
</feature>
<dbReference type="PROSITE" id="PS50097">
    <property type="entry name" value="BTB"/>
    <property type="match status" value="1"/>
</dbReference>
<accession>A0AAV2R795</accession>
<keyword evidence="8" id="KW-0238">DNA-binding</keyword>
<dbReference type="SUPFAM" id="SSF54695">
    <property type="entry name" value="POZ domain"/>
    <property type="match status" value="1"/>
</dbReference>
<feature type="compositionally biased region" description="Acidic residues" evidence="12">
    <location>
        <begin position="163"/>
        <end position="179"/>
    </location>
</feature>
<feature type="compositionally biased region" description="Polar residues" evidence="12">
    <location>
        <begin position="148"/>
        <end position="158"/>
    </location>
</feature>
<dbReference type="PROSITE" id="PS00028">
    <property type="entry name" value="ZINC_FINGER_C2H2_1"/>
    <property type="match status" value="3"/>
</dbReference>
<dbReference type="InterPro" id="IPR011333">
    <property type="entry name" value="SKP1/BTB/POZ_sf"/>
</dbReference>
<dbReference type="FunFam" id="3.30.160.60:FF:001666">
    <property type="entry name" value="MDS1 and EVI1 complex locus"/>
    <property type="match status" value="1"/>
</dbReference>
<dbReference type="PANTHER" id="PTHR24394:SF29">
    <property type="entry name" value="MYONEURIN"/>
    <property type="match status" value="1"/>
</dbReference>
<feature type="domain" description="C2H2-type" evidence="14">
    <location>
        <begin position="232"/>
        <end position="259"/>
    </location>
</feature>
<dbReference type="SMART" id="SM00355">
    <property type="entry name" value="ZnF_C2H2"/>
    <property type="match status" value="3"/>
</dbReference>
<keyword evidence="3" id="KW-0479">Metal-binding</keyword>
<keyword evidence="16" id="KW-1185">Reference proteome</keyword>
<evidence type="ECO:0000256" key="12">
    <source>
        <dbReference type="SAM" id="MobiDB-lite"/>
    </source>
</evidence>
<evidence type="ECO:0000256" key="7">
    <source>
        <dbReference type="ARBA" id="ARBA00023015"/>
    </source>
</evidence>
<dbReference type="SMART" id="SM00225">
    <property type="entry name" value="BTB"/>
    <property type="match status" value="1"/>
</dbReference>
<feature type="domain" description="C2H2-type" evidence="14">
    <location>
        <begin position="288"/>
        <end position="315"/>
    </location>
</feature>
<comment type="caution">
    <text evidence="15">The sequence shown here is derived from an EMBL/GenBank/DDBJ whole genome shotgun (WGS) entry which is preliminary data.</text>
</comment>
<evidence type="ECO:0000259" key="13">
    <source>
        <dbReference type="PROSITE" id="PS50097"/>
    </source>
</evidence>
<keyword evidence="4" id="KW-0677">Repeat</keyword>
<evidence type="ECO:0000256" key="2">
    <source>
        <dbReference type="ARBA" id="ARBA00006991"/>
    </source>
</evidence>
<dbReference type="Proteomes" id="UP001497623">
    <property type="component" value="Unassembled WGS sequence"/>
</dbReference>
<evidence type="ECO:0000256" key="8">
    <source>
        <dbReference type="ARBA" id="ARBA00023125"/>
    </source>
</evidence>
<dbReference type="Gene3D" id="3.30.160.60">
    <property type="entry name" value="Classic Zinc Finger"/>
    <property type="match status" value="3"/>
</dbReference>
<dbReference type="InterPro" id="IPR000210">
    <property type="entry name" value="BTB/POZ_dom"/>
</dbReference>
<dbReference type="PANTHER" id="PTHR24394">
    <property type="entry name" value="ZINC FINGER PROTEIN"/>
    <property type="match status" value="1"/>
</dbReference>
<feature type="region of interest" description="Disordered" evidence="12">
    <location>
        <begin position="349"/>
        <end position="402"/>
    </location>
</feature>
<reference evidence="15 16" key="1">
    <citation type="submission" date="2024-05" db="EMBL/GenBank/DDBJ databases">
        <authorList>
            <person name="Wallberg A."/>
        </authorList>
    </citation>
    <scope>NUCLEOTIDE SEQUENCE [LARGE SCALE GENOMIC DNA]</scope>
</reference>
<evidence type="ECO:0000256" key="5">
    <source>
        <dbReference type="ARBA" id="ARBA00022771"/>
    </source>
</evidence>
<dbReference type="GO" id="GO:0000981">
    <property type="term" value="F:DNA-binding transcription factor activity, RNA polymerase II-specific"/>
    <property type="evidence" value="ECO:0007669"/>
    <property type="project" value="TreeGrafter"/>
</dbReference>
<keyword evidence="9" id="KW-0804">Transcription</keyword>
<dbReference type="FunFam" id="3.30.160.60:FF:000931">
    <property type="entry name" value="zinc finger protein 697"/>
    <property type="match status" value="1"/>
</dbReference>
<feature type="domain" description="BTB" evidence="13">
    <location>
        <begin position="36"/>
        <end position="101"/>
    </location>
</feature>
<dbReference type="FunFam" id="3.30.160.60:FF:000145">
    <property type="entry name" value="Zinc finger protein 574"/>
    <property type="match status" value="1"/>
</dbReference>
<keyword evidence="7" id="KW-0805">Transcription regulation</keyword>
<feature type="compositionally biased region" description="Polar residues" evidence="12">
    <location>
        <begin position="349"/>
        <end position="363"/>
    </location>
</feature>